<protein>
    <submittedName>
        <fullName evidence="2">Uncharacterized protein</fullName>
    </submittedName>
</protein>
<evidence type="ECO:0000313" key="3">
    <source>
        <dbReference type="Proteomes" id="UP000184267"/>
    </source>
</evidence>
<feature type="region of interest" description="Disordered" evidence="1">
    <location>
        <begin position="61"/>
        <end position="86"/>
    </location>
</feature>
<feature type="region of interest" description="Disordered" evidence="1">
    <location>
        <begin position="1371"/>
        <end position="1391"/>
    </location>
</feature>
<accession>A0A1M2VAQ5</accession>
<evidence type="ECO:0000256" key="1">
    <source>
        <dbReference type="SAM" id="MobiDB-lite"/>
    </source>
</evidence>
<dbReference type="STRING" id="154538.A0A1M2VAQ5"/>
<evidence type="ECO:0000313" key="2">
    <source>
        <dbReference type="EMBL" id="OJT04603.1"/>
    </source>
</evidence>
<proteinExistence type="predicted"/>
<dbReference type="Pfam" id="PF20414">
    <property type="entry name" value="DUF6698"/>
    <property type="match status" value="1"/>
</dbReference>
<comment type="caution">
    <text evidence="2">The sequence shown here is derived from an EMBL/GenBank/DDBJ whole genome shotgun (WGS) entry which is preliminary data.</text>
</comment>
<name>A0A1M2VAQ5_TRAPU</name>
<dbReference type="InterPro" id="IPR046521">
    <property type="entry name" value="DUF6698"/>
</dbReference>
<gene>
    <name evidence="2" type="ORF">TRAPUB_4668</name>
</gene>
<organism evidence="2 3">
    <name type="scientific">Trametes pubescens</name>
    <name type="common">White-rot fungus</name>
    <dbReference type="NCBI Taxonomy" id="154538"/>
    <lineage>
        <taxon>Eukaryota</taxon>
        <taxon>Fungi</taxon>
        <taxon>Dikarya</taxon>
        <taxon>Basidiomycota</taxon>
        <taxon>Agaricomycotina</taxon>
        <taxon>Agaricomycetes</taxon>
        <taxon>Polyporales</taxon>
        <taxon>Polyporaceae</taxon>
        <taxon>Trametes</taxon>
    </lineage>
</organism>
<reference evidence="2 3" key="1">
    <citation type="submission" date="2016-10" db="EMBL/GenBank/DDBJ databases">
        <title>Genome sequence of the basidiomycete white-rot fungus Trametes pubescens.</title>
        <authorList>
            <person name="Makela M.R."/>
            <person name="Granchi Z."/>
            <person name="Peng M."/>
            <person name="De Vries R.P."/>
            <person name="Grigoriev I."/>
            <person name="Riley R."/>
            <person name="Hilden K."/>
        </authorList>
    </citation>
    <scope>NUCLEOTIDE SEQUENCE [LARGE SCALE GENOMIC DNA]</scope>
    <source>
        <strain evidence="2 3">FBCC735</strain>
    </source>
</reference>
<dbReference type="InterPro" id="IPR041078">
    <property type="entry name" value="Plavaka"/>
</dbReference>
<dbReference type="OMA" id="MFTITHE"/>
<dbReference type="Proteomes" id="UP000184267">
    <property type="component" value="Unassembled WGS sequence"/>
</dbReference>
<dbReference type="EMBL" id="MNAD01001529">
    <property type="protein sequence ID" value="OJT04603.1"/>
    <property type="molecule type" value="Genomic_DNA"/>
</dbReference>
<dbReference type="Pfam" id="PF18759">
    <property type="entry name" value="Plavaka"/>
    <property type="match status" value="1"/>
</dbReference>
<dbReference type="OrthoDB" id="2687259at2759"/>
<sequence length="1391" mass="156667">MVKCACGGGPYANKAALSRHRKTCTLVSDASAETYRAARAQQEQGPALKKPRLALSMPAWMRPAGREGDPSQGSAVHAEDSHQGVDVDGDLELVQDNSSDLAESMVPEIIPDVVPPAPRTRAGRTTHPTWKIRDALPEDVGAALDNLLPVEDNVPVFPESPTVESRPRPHLVLLATDYVRTVANTFGLRWFYKRRPPRPPQSRMDLEACYVPTANISAAKKKSRTIAEIIFPFPNISSWHFSWHYTNGYKKTQADREAMKELVNRDDFLPADIVNTDFRKLHQQLASGVCADAPWSNTREGWRTSSVTIGVPIGKCPTQASRRDAVAAAHRVNRHEPAADTPPVHAIPGHHFTVADFPHKSLCAEIKKTFSSNPAARDFVYEPFLIERVIPNSSETERVHGELYNSPSFVQEDLRLQNSPREPGCELPRAIAALIFWTDATVVSQFGNQKVWPCYMYYGNQSKYMRARPTARVAHHVAYFTTLPDHIQDFFRAHNDGKSGSAQLLTHCRRELFHAQWGCLLDEEFVHAYEHGIIIDCIDGTRRRIYPRIFTYSADYPEKMLIATLRDKGRCPCPCCLVVFPDINKISTSEDSDSRHRNARDTVEVQSDLVQQARGIIYDDGYVVNSDRVETLLREHSLVPTVNAFSHLREFNFNIQDALVVDQLHEYELGVWKALFSHLVRILDAAGSEVVNELNERYGMIATAMEINRQGEHEHRQVKSRWQRTNGVHAGSQVMNIDAREARMFTITHELADAGLAIPGIISHSDDVASPLGIPPEDHHHIASSEKNYIDLREWQSENPDDPVVETFVPDLKAHLRQRLQDAYPSLGDPDVPIILHHDCVYQHATAHINYTSYNLQREQDIIHPSVGKSDILVHTPLERVRYTPWASDSTAFGFIDLAHVIRAIHLIPAFHYLRTPDYLPPHTLYREPKGDWRFFYVNWFVDRDTFIRHVGCGVGHLETRAHDVEHILYDGFDPDATCEDEPVGGVPDGNDELEALEVDADHDLALDERFQVHLKSPWVAHLDHSFIVTLSFLIVLSQRWPEHAHTLNATAAAKMKTSTLERLPVERLVPQRRRLWQRKYCELYQQLVGIVPWMVDEIAKRGPRGAYLVARDLEDGRMSVRGTDLHGVKKAIVTWDQYSPAIPPDAKSVRGFNHPDCGRLLCPAVYDWSDPEVQRGLQNGSRKYPAGAQDWPLMLWKVEKVDLENLPDGFLRNLRLIKAGRYSLLGPRTVNQLVPGKYPARKPKAKVHRIRSITVRFMAYAAVLVHCSLCSQESFGDGTTAGTFPYEHFYQSLVRYVEETMTKNARSELLRWWTSQIFGLEEDYSDDEVDPLGPPDSVRSVMARMKAQEAARVAAAEAAQGLAALAAANQPPVSELEAGPSTAPAAVGTG</sequence>
<keyword evidence="3" id="KW-1185">Reference proteome</keyword>